<sequence>MNISYPKQTTELYDNISSSTFQELWGFGELSTFDVQSNSRVKYKDIGLNYQSKYVDFLKELSREYPVINNYYESFVEAGDISPAMISIVTKHQSFELSDVRIRLVIAVHCLTMNDKYERRERIN</sequence>
<dbReference type="Proteomes" id="UP001062165">
    <property type="component" value="Chromosome"/>
</dbReference>
<keyword evidence="2" id="KW-1185">Reference proteome</keyword>
<evidence type="ECO:0000313" key="2">
    <source>
        <dbReference type="Proteomes" id="UP001062165"/>
    </source>
</evidence>
<accession>A0ABY6D011</accession>
<organism evidence="1 2">
    <name type="scientific">Reichenbachiella carrageenanivorans</name>
    <dbReference type="NCBI Taxonomy" id="2979869"/>
    <lineage>
        <taxon>Bacteria</taxon>
        <taxon>Pseudomonadati</taxon>
        <taxon>Bacteroidota</taxon>
        <taxon>Cytophagia</taxon>
        <taxon>Cytophagales</taxon>
        <taxon>Reichenbachiellaceae</taxon>
        <taxon>Reichenbachiella</taxon>
    </lineage>
</organism>
<name>A0ABY6D011_9BACT</name>
<dbReference type="RefSeq" id="WP_263051225.1">
    <property type="nucleotide sequence ID" value="NZ_CP106735.1"/>
</dbReference>
<reference evidence="1" key="1">
    <citation type="submission" date="2022-10" db="EMBL/GenBank/DDBJ databases">
        <title>Comparative genomics and taxonomic characterization of three novel marine species of genus Reichenbachiella exhibiting antioxidant and polysaccharide degradation activities.</title>
        <authorList>
            <person name="Muhammad N."/>
            <person name="Lee Y.-J."/>
            <person name="Ko J."/>
            <person name="Kim S.-G."/>
        </authorList>
    </citation>
    <scope>NUCLEOTIDE SEQUENCE</scope>
    <source>
        <strain evidence="1">Wsw4-B4</strain>
    </source>
</reference>
<proteinExistence type="predicted"/>
<dbReference type="EMBL" id="CP106735">
    <property type="protein sequence ID" value="UXX79492.1"/>
    <property type="molecule type" value="Genomic_DNA"/>
</dbReference>
<evidence type="ECO:0000313" key="1">
    <source>
        <dbReference type="EMBL" id="UXX79492.1"/>
    </source>
</evidence>
<protein>
    <submittedName>
        <fullName evidence="1">Uncharacterized protein</fullName>
    </submittedName>
</protein>
<gene>
    <name evidence="1" type="ORF">N7E81_19275</name>
</gene>